<dbReference type="GO" id="GO:0008270">
    <property type="term" value="F:zinc ion binding"/>
    <property type="evidence" value="ECO:0007669"/>
    <property type="project" value="UniProtKB-KW"/>
</dbReference>
<evidence type="ECO:0000256" key="2">
    <source>
        <dbReference type="ARBA" id="ARBA00022737"/>
    </source>
</evidence>
<dbReference type="PANTHER" id="PTHR46179">
    <property type="entry name" value="ZINC FINGER PROTEIN"/>
    <property type="match status" value="1"/>
</dbReference>
<dbReference type="FunFam" id="3.30.160.60:FF:002343">
    <property type="entry name" value="Zinc finger protein 33A"/>
    <property type="match status" value="1"/>
</dbReference>
<accession>A0AAD1SIN3</accession>
<evidence type="ECO:0000256" key="1">
    <source>
        <dbReference type="ARBA" id="ARBA00022723"/>
    </source>
</evidence>
<dbReference type="GO" id="GO:0003723">
    <property type="term" value="F:RNA binding"/>
    <property type="evidence" value="ECO:0007669"/>
    <property type="project" value="UniProtKB-KW"/>
</dbReference>
<dbReference type="AlphaFoldDB" id="A0AAD1SIN3"/>
<keyword evidence="10" id="KW-1185">Reference proteome</keyword>
<gene>
    <name evidence="9" type="ORF">PECUL_23A045799</name>
</gene>
<dbReference type="InterPro" id="IPR013087">
    <property type="entry name" value="Znf_C2H2_type"/>
</dbReference>
<dbReference type="SMART" id="SM00355">
    <property type="entry name" value="ZnF_C2H2"/>
    <property type="match status" value="9"/>
</dbReference>
<dbReference type="Pfam" id="PF00096">
    <property type="entry name" value="zf-C2H2"/>
    <property type="match status" value="2"/>
</dbReference>
<feature type="domain" description="C2H2-type" evidence="8">
    <location>
        <begin position="220"/>
        <end position="250"/>
    </location>
</feature>
<dbReference type="PROSITE" id="PS50157">
    <property type="entry name" value="ZINC_FINGER_C2H2_2"/>
    <property type="match status" value="8"/>
</dbReference>
<keyword evidence="4" id="KW-0862">Zinc</keyword>
<reference evidence="9" key="1">
    <citation type="submission" date="2022-03" db="EMBL/GenBank/DDBJ databases">
        <authorList>
            <person name="Alioto T."/>
            <person name="Alioto T."/>
            <person name="Gomez Garrido J."/>
        </authorList>
    </citation>
    <scope>NUCLEOTIDE SEQUENCE</scope>
</reference>
<feature type="region of interest" description="Disordered" evidence="7">
    <location>
        <begin position="334"/>
        <end position="364"/>
    </location>
</feature>
<feature type="domain" description="C2H2-type" evidence="8">
    <location>
        <begin position="75"/>
        <end position="105"/>
    </location>
</feature>
<protein>
    <submittedName>
        <fullName evidence="9">P43 5S RNA-binding -like</fullName>
    </submittedName>
</protein>
<name>A0AAD1SIN3_PELCU</name>
<evidence type="ECO:0000256" key="7">
    <source>
        <dbReference type="SAM" id="MobiDB-lite"/>
    </source>
</evidence>
<feature type="domain" description="C2H2-type" evidence="8">
    <location>
        <begin position="251"/>
        <end position="280"/>
    </location>
</feature>
<evidence type="ECO:0000259" key="8">
    <source>
        <dbReference type="PROSITE" id="PS50157"/>
    </source>
</evidence>
<keyword evidence="5" id="KW-0694">RNA-binding</keyword>
<dbReference type="InterPro" id="IPR051061">
    <property type="entry name" value="Zinc_finger_trans_reg"/>
</dbReference>
<evidence type="ECO:0000256" key="5">
    <source>
        <dbReference type="ARBA" id="ARBA00022884"/>
    </source>
</evidence>
<feature type="domain" description="C2H2-type" evidence="8">
    <location>
        <begin position="136"/>
        <end position="165"/>
    </location>
</feature>
<evidence type="ECO:0000256" key="4">
    <source>
        <dbReference type="ARBA" id="ARBA00022833"/>
    </source>
</evidence>
<organism evidence="9 10">
    <name type="scientific">Pelobates cultripes</name>
    <name type="common">Western spadefoot toad</name>
    <dbReference type="NCBI Taxonomy" id="61616"/>
    <lineage>
        <taxon>Eukaryota</taxon>
        <taxon>Metazoa</taxon>
        <taxon>Chordata</taxon>
        <taxon>Craniata</taxon>
        <taxon>Vertebrata</taxon>
        <taxon>Euteleostomi</taxon>
        <taxon>Amphibia</taxon>
        <taxon>Batrachia</taxon>
        <taxon>Anura</taxon>
        <taxon>Pelobatoidea</taxon>
        <taxon>Pelobatidae</taxon>
        <taxon>Pelobates</taxon>
    </lineage>
</organism>
<feature type="domain" description="C2H2-type" evidence="8">
    <location>
        <begin position="106"/>
        <end position="135"/>
    </location>
</feature>
<feature type="domain" description="C2H2-type" evidence="8">
    <location>
        <begin position="15"/>
        <end position="44"/>
    </location>
</feature>
<dbReference type="Pfam" id="PF22110">
    <property type="entry name" value="TFIIIA_zf-C2H2"/>
    <property type="match status" value="1"/>
</dbReference>
<sequence>MLGQRPVKPVAPSVCSCSSPGCTATFKKEWRLVEHMNKHAGQKPWKCSKPQCGAAFSKKRHLQRHQQHHTGVKIHKCTSTECRAAFWTKQHLKRHLLYRHGKDAPLKCSVKGCSETFRKKNSLRLHLLEHTGKPLLVCDLNGCGKKLQSASQVAGHQRRHSGYKCSYQGCLTVCSTWSSLQNHRQKHPLDLKCPTCSKTFKKRSALRKHKSVHAKVPVRLSCPREDCKETFGTVFNLMHHVRKIHLCLKTHSCYHAGCNHTFPMRESLLRHLVCHDPDRKKLKLKFQMPKRQTWRGNSRALPSVEQDLSRLFNQKLLFRFKTLMESNLSSLFNERPLRDPADPETNLSGLFHLPPNRLRTEKTT</sequence>
<dbReference type="Proteomes" id="UP001295444">
    <property type="component" value="Chromosome 06"/>
</dbReference>
<evidence type="ECO:0000313" key="10">
    <source>
        <dbReference type="Proteomes" id="UP001295444"/>
    </source>
</evidence>
<dbReference type="PANTHER" id="PTHR46179:SF28">
    <property type="entry name" value="SI:DKEY-208K4.2 PROTEIN"/>
    <property type="match status" value="1"/>
</dbReference>
<dbReference type="Gene3D" id="3.30.160.60">
    <property type="entry name" value="Classic Zinc Finger"/>
    <property type="match status" value="5"/>
</dbReference>
<keyword evidence="1" id="KW-0479">Metal-binding</keyword>
<evidence type="ECO:0000313" key="9">
    <source>
        <dbReference type="EMBL" id="CAH2302311.1"/>
    </source>
</evidence>
<dbReference type="InterPro" id="IPR036236">
    <property type="entry name" value="Znf_C2H2_sf"/>
</dbReference>
<dbReference type="InterPro" id="IPR054599">
    <property type="entry name" value="TFIIIA_Zfn-C2H2"/>
</dbReference>
<feature type="domain" description="C2H2-type" evidence="8">
    <location>
        <begin position="191"/>
        <end position="214"/>
    </location>
</feature>
<evidence type="ECO:0000256" key="6">
    <source>
        <dbReference type="PROSITE-ProRule" id="PRU00042"/>
    </source>
</evidence>
<evidence type="ECO:0000256" key="3">
    <source>
        <dbReference type="ARBA" id="ARBA00022771"/>
    </source>
</evidence>
<dbReference type="SUPFAM" id="SSF57667">
    <property type="entry name" value="beta-beta-alpha zinc fingers"/>
    <property type="match status" value="4"/>
</dbReference>
<keyword evidence="2" id="KW-0677">Repeat</keyword>
<dbReference type="GO" id="GO:0005634">
    <property type="term" value="C:nucleus"/>
    <property type="evidence" value="ECO:0007669"/>
    <property type="project" value="TreeGrafter"/>
</dbReference>
<dbReference type="PROSITE" id="PS00028">
    <property type="entry name" value="ZINC_FINGER_C2H2_1"/>
    <property type="match status" value="8"/>
</dbReference>
<keyword evidence="3 6" id="KW-0863">Zinc-finger</keyword>
<dbReference type="EMBL" id="OW240917">
    <property type="protein sequence ID" value="CAH2302310.1"/>
    <property type="molecule type" value="Genomic_DNA"/>
</dbReference>
<proteinExistence type="predicted"/>
<feature type="domain" description="C2H2-type" evidence="8">
    <location>
        <begin position="45"/>
        <end position="74"/>
    </location>
</feature>
<dbReference type="EMBL" id="OW240917">
    <property type="protein sequence ID" value="CAH2302311.1"/>
    <property type="molecule type" value="Genomic_DNA"/>
</dbReference>